<dbReference type="InterPro" id="IPR002575">
    <property type="entry name" value="Aminoglycoside_PTrfase"/>
</dbReference>
<protein>
    <recommendedName>
        <fullName evidence="2">Aminoglycoside phosphotransferase domain-containing protein</fullName>
    </recommendedName>
</protein>
<dbReference type="OrthoDB" id="10003767at2759"/>
<feature type="compositionally biased region" description="Polar residues" evidence="1">
    <location>
        <begin position="12"/>
        <end position="28"/>
    </location>
</feature>
<reference evidence="3" key="1">
    <citation type="journal article" date="2020" name="Stud. Mycol.">
        <title>101 Dothideomycetes genomes: a test case for predicting lifestyles and emergence of pathogens.</title>
        <authorList>
            <person name="Haridas S."/>
            <person name="Albert R."/>
            <person name="Binder M."/>
            <person name="Bloem J."/>
            <person name="Labutti K."/>
            <person name="Salamov A."/>
            <person name="Andreopoulos B."/>
            <person name="Baker S."/>
            <person name="Barry K."/>
            <person name="Bills G."/>
            <person name="Bluhm B."/>
            <person name="Cannon C."/>
            <person name="Castanera R."/>
            <person name="Culley D."/>
            <person name="Daum C."/>
            <person name="Ezra D."/>
            <person name="Gonzalez J."/>
            <person name="Henrissat B."/>
            <person name="Kuo A."/>
            <person name="Liang C."/>
            <person name="Lipzen A."/>
            <person name="Lutzoni F."/>
            <person name="Magnuson J."/>
            <person name="Mondo S."/>
            <person name="Nolan M."/>
            <person name="Ohm R."/>
            <person name="Pangilinan J."/>
            <person name="Park H.-J."/>
            <person name="Ramirez L."/>
            <person name="Alfaro M."/>
            <person name="Sun H."/>
            <person name="Tritt A."/>
            <person name="Yoshinaga Y."/>
            <person name="Zwiers L.-H."/>
            <person name="Turgeon B."/>
            <person name="Goodwin S."/>
            <person name="Spatafora J."/>
            <person name="Crous P."/>
            <person name="Grigoriev I."/>
        </authorList>
    </citation>
    <scope>NUCLEOTIDE SEQUENCE</scope>
    <source>
        <strain evidence="3">CBS 627.86</strain>
    </source>
</reference>
<gene>
    <name evidence="3" type="ORF">BDV96DRAFT_651799</name>
</gene>
<dbReference type="EMBL" id="ML977342">
    <property type="protein sequence ID" value="KAF2109362.1"/>
    <property type="molecule type" value="Genomic_DNA"/>
</dbReference>
<evidence type="ECO:0000259" key="2">
    <source>
        <dbReference type="Pfam" id="PF01636"/>
    </source>
</evidence>
<sequence>MSSYVLRREVNTNEGDMNTSPRPRHPSTTSTVIYQYLGHEPFATYQNKVKALCQEIWPSLKPEAFTVERRAGREENRIIKITTDFSRKIEPRWLRCLNGALMFAGYEEWVDPPKRGQFVIRIPRKESPWFNYEVGINEWVAEETGIPAPLTVKFQRLQNNKIGKPYVIQRFIRGRPLENTFYDLDYNQRVLIARDLGRAMVTMIQPEASSPAPGFLDTETYMKNGWTKNNVQPLELDVPFRGVYQNPAHARAFPSKQQTTLMFLKSQISRQREYDLIRGYRGDFWRGAEQVVEHLDDLEWFDDDRYCLTHLDLGPHNIICGKHPHTGNLTVRLIEDWDLAIFAPMWLSLTPPSWLWTPEGEEPDEAKANNFQTDRDLQAIKDAFEENFDETGWAYMYTPPSRIARVICRLAILSINSKEDYMALHHALSEWNELYPDRKVRPLWDSLDPYANDVVPPAELE</sequence>
<evidence type="ECO:0000256" key="1">
    <source>
        <dbReference type="SAM" id="MobiDB-lite"/>
    </source>
</evidence>
<dbReference type="InterPro" id="IPR051678">
    <property type="entry name" value="AGP_Transferase"/>
</dbReference>
<feature type="compositionally biased region" description="Basic and acidic residues" evidence="1">
    <location>
        <begin position="1"/>
        <end position="11"/>
    </location>
</feature>
<keyword evidence="4" id="KW-1185">Reference proteome</keyword>
<dbReference type="Pfam" id="PF01636">
    <property type="entry name" value="APH"/>
    <property type="match status" value="1"/>
</dbReference>
<dbReference type="Proteomes" id="UP000799770">
    <property type="component" value="Unassembled WGS sequence"/>
</dbReference>
<feature type="region of interest" description="Disordered" evidence="1">
    <location>
        <begin position="1"/>
        <end position="28"/>
    </location>
</feature>
<feature type="domain" description="Aminoglycoside phosphotransferase" evidence="2">
    <location>
        <begin position="112"/>
        <end position="327"/>
    </location>
</feature>
<accession>A0A6A5YQK2</accession>
<dbReference type="AlphaFoldDB" id="A0A6A5YQK2"/>
<proteinExistence type="predicted"/>
<evidence type="ECO:0000313" key="3">
    <source>
        <dbReference type="EMBL" id="KAF2109362.1"/>
    </source>
</evidence>
<organism evidence="3 4">
    <name type="scientific">Lophiotrema nucula</name>
    <dbReference type="NCBI Taxonomy" id="690887"/>
    <lineage>
        <taxon>Eukaryota</taxon>
        <taxon>Fungi</taxon>
        <taxon>Dikarya</taxon>
        <taxon>Ascomycota</taxon>
        <taxon>Pezizomycotina</taxon>
        <taxon>Dothideomycetes</taxon>
        <taxon>Pleosporomycetidae</taxon>
        <taxon>Pleosporales</taxon>
        <taxon>Lophiotremataceae</taxon>
        <taxon>Lophiotrema</taxon>
    </lineage>
</organism>
<dbReference type="InterPro" id="IPR011009">
    <property type="entry name" value="Kinase-like_dom_sf"/>
</dbReference>
<evidence type="ECO:0000313" key="4">
    <source>
        <dbReference type="Proteomes" id="UP000799770"/>
    </source>
</evidence>
<dbReference type="SUPFAM" id="SSF56112">
    <property type="entry name" value="Protein kinase-like (PK-like)"/>
    <property type="match status" value="1"/>
</dbReference>
<name>A0A6A5YQK2_9PLEO</name>
<dbReference type="PANTHER" id="PTHR21310">
    <property type="entry name" value="AMINOGLYCOSIDE PHOSPHOTRANSFERASE-RELATED-RELATED"/>
    <property type="match status" value="1"/>
</dbReference>
<dbReference type="PANTHER" id="PTHR21310:SF56">
    <property type="entry name" value="AMINOGLYCOSIDE PHOSPHOTRANSFERASE DOMAIN-CONTAINING PROTEIN"/>
    <property type="match status" value="1"/>
</dbReference>